<accession>A0A892ZHK7</accession>
<dbReference type="PANTHER" id="PTHR38598">
    <property type="entry name" value="INNER MEMBRANE PROTEIN YJCH"/>
    <property type="match status" value="1"/>
</dbReference>
<dbReference type="InterPro" id="IPR007436">
    <property type="entry name" value="DUF485"/>
</dbReference>
<dbReference type="Pfam" id="PF04341">
    <property type="entry name" value="DUF485"/>
    <property type="match status" value="1"/>
</dbReference>
<keyword evidence="1" id="KW-0472">Membrane</keyword>
<protein>
    <submittedName>
        <fullName evidence="2">DUF485 domain-containing protein</fullName>
    </submittedName>
</protein>
<name>A0A892ZHK7_9NEIS</name>
<reference evidence="2" key="1">
    <citation type="submission" date="2021-02" db="EMBL/GenBank/DDBJ databases">
        <title>Neisseriaceae sp. 26B isolated from the cloaca of a Common Toad-headed Turtle (Mesoclemmys nasuta).</title>
        <authorList>
            <person name="Spergser J."/>
            <person name="Busse H.-J."/>
        </authorList>
    </citation>
    <scope>NUCLEOTIDE SEQUENCE</scope>
    <source>
        <strain evidence="2">26B</strain>
    </source>
</reference>
<keyword evidence="3" id="KW-1185">Reference proteome</keyword>
<feature type="transmembrane region" description="Helical" evidence="1">
    <location>
        <begin position="24"/>
        <end position="43"/>
    </location>
</feature>
<proteinExistence type="predicted"/>
<dbReference type="RefSeq" id="WP_230338515.1">
    <property type="nucleotide sequence ID" value="NZ_CP069798.1"/>
</dbReference>
<evidence type="ECO:0000313" key="2">
    <source>
        <dbReference type="EMBL" id="QRQ81226.1"/>
    </source>
</evidence>
<keyword evidence="1" id="KW-1133">Transmembrane helix</keyword>
<dbReference type="GO" id="GO:0005886">
    <property type="term" value="C:plasma membrane"/>
    <property type="evidence" value="ECO:0007669"/>
    <property type="project" value="TreeGrafter"/>
</dbReference>
<sequence>MDQQTAQRVLSHPKFQEMARKKSVLGWSFSALMLFVYVVFILFIGFSPESFGVPVSPGSVTTWGIYVGLFVILFAFAITGIYVHKANGEFEKMTQQVVKEVQGEIK</sequence>
<dbReference type="EMBL" id="CP069798">
    <property type="protein sequence ID" value="QRQ81226.1"/>
    <property type="molecule type" value="Genomic_DNA"/>
</dbReference>
<dbReference type="Proteomes" id="UP000653156">
    <property type="component" value="Chromosome"/>
</dbReference>
<dbReference type="KEGG" id="ptes:JQU52_10925"/>
<evidence type="ECO:0000313" key="3">
    <source>
        <dbReference type="Proteomes" id="UP000653156"/>
    </source>
</evidence>
<evidence type="ECO:0000256" key="1">
    <source>
        <dbReference type="SAM" id="Phobius"/>
    </source>
</evidence>
<dbReference type="AlphaFoldDB" id="A0A892ZHK7"/>
<dbReference type="InterPro" id="IPR052959">
    <property type="entry name" value="Inner_membrane_assoc"/>
</dbReference>
<organism evidence="2 3">
    <name type="scientific">Paralysiella testudinis</name>
    <dbReference type="NCBI Taxonomy" id="2809020"/>
    <lineage>
        <taxon>Bacteria</taxon>
        <taxon>Pseudomonadati</taxon>
        <taxon>Pseudomonadota</taxon>
        <taxon>Betaproteobacteria</taxon>
        <taxon>Neisseriales</taxon>
        <taxon>Neisseriaceae</taxon>
        <taxon>Paralysiella</taxon>
    </lineage>
</organism>
<dbReference type="PANTHER" id="PTHR38598:SF1">
    <property type="entry name" value="INNER MEMBRANE PROTEIN YJCH"/>
    <property type="match status" value="1"/>
</dbReference>
<gene>
    <name evidence="2" type="ORF">JQU52_10925</name>
</gene>
<feature type="transmembrane region" description="Helical" evidence="1">
    <location>
        <begin position="63"/>
        <end position="83"/>
    </location>
</feature>
<keyword evidence="1" id="KW-0812">Transmembrane</keyword>